<reference evidence="4" key="2">
    <citation type="submission" date="2020-01" db="EMBL/GenBank/DDBJ databases">
        <authorList>
            <person name="Korhonen P.K.K."/>
            <person name="Guangxu M.G."/>
            <person name="Wang T.W."/>
            <person name="Stroehlein A.J.S."/>
            <person name="Young N.D."/>
            <person name="Ang C.-S.A."/>
            <person name="Fernando D.W.F."/>
            <person name="Lu H.L."/>
            <person name="Taylor S.T."/>
            <person name="Ehtesham M.E.M."/>
            <person name="Najaraj S.H.N."/>
            <person name="Harsha G.H.G."/>
            <person name="Madugundu A.M."/>
            <person name="Renuse S.R."/>
            <person name="Holt D.H."/>
            <person name="Pandey A.P."/>
            <person name="Papenfuss A.P."/>
            <person name="Gasser R.B.G."/>
            <person name="Fischer K.F."/>
        </authorList>
    </citation>
    <scope>NUCLEOTIDE SEQUENCE</scope>
    <source>
        <strain evidence="4">SSS_KF_BRIS2020</strain>
    </source>
</reference>
<dbReference type="SUPFAM" id="SSF53756">
    <property type="entry name" value="UDP-Glycosyltransferase/glycogen phosphorylase"/>
    <property type="match status" value="1"/>
</dbReference>
<reference evidence="5" key="3">
    <citation type="submission" date="2022-06" db="UniProtKB">
        <authorList>
            <consortium name="EnsemblMetazoa"/>
        </authorList>
    </citation>
    <scope>IDENTIFICATION</scope>
</reference>
<dbReference type="InterPro" id="IPR002213">
    <property type="entry name" value="UDP_glucos_trans"/>
</dbReference>
<organism evidence="4">
    <name type="scientific">Sarcoptes scabiei</name>
    <name type="common">Itch mite</name>
    <name type="synonym">Acarus scabiei</name>
    <dbReference type="NCBI Taxonomy" id="52283"/>
    <lineage>
        <taxon>Eukaryota</taxon>
        <taxon>Metazoa</taxon>
        <taxon>Ecdysozoa</taxon>
        <taxon>Arthropoda</taxon>
        <taxon>Chelicerata</taxon>
        <taxon>Arachnida</taxon>
        <taxon>Acari</taxon>
        <taxon>Acariformes</taxon>
        <taxon>Sarcoptiformes</taxon>
        <taxon>Astigmata</taxon>
        <taxon>Psoroptidia</taxon>
        <taxon>Sarcoptoidea</taxon>
        <taxon>Sarcoptidae</taxon>
        <taxon>Sarcoptinae</taxon>
        <taxon>Sarcoptes</taxon>
    </lineage>
</organism>
<dbReference type="EnsemblMetazoa" id="SSS_756s_mrna">
    <property type="protein sequence ID" value="KAF7491827.1"/>
    <property type="gene ID" value="SSS_756"/>
</dbReference>
<keyword evidence="3 4" id="KW-0808">Transferase</keyword>
<accession>A0A834R9Z9</accession>
<proteinExistence type="inferred from homology"/>
<evidence type="ECO:0000256" key="1">
    <source>
        <dbReference type="ARBA" id="ARBA00009995"/>
    </source>
</evidence>
<comment type="similarity">
    <text evidence="1">Belongs to the UDP-glycosyltransferase family.</text>
</comment>
<evidence type="ECO:0000313" key="4">
    <source>
        <dbReference type="EMBL" id="KAF7491827.1"/>
    </source>
</evidence>
<dbReference type="EMBL" id="WVUK01000058">
    <property type="protein sequence ID" value="KAF7491827.1"/>
    <property type="molecule type" value="Genomic_DNA"/>
</dbReference>
<dbReference type="OrthoDB" id="6499590at2759"/>
<dbReference type="PANTHER" id="PTHR48043">
    <property type="entry name" value="EG:EG0003.4 PROTEIN-RELATED"/>
    <property type="match status" value="1"/>
</dbReference>
<dbReference type="AlphaFoldDB" id="A0A834R9Z9"/>
<evidence type="ECO:0000256" key="3">
    <source>
        <dbReference type="ARBA" id="ARBA00022679"/>
    </source>
</evidence>
<evidence type="ECO:0000313" key="6">
    <source>
        <dbReference type="Proteomes" id="UP000070412"/>
    </source>
</evidence>
<gene>
    <name evidence="4" type="primary">SSS_756g</name>
    <name evidence="4" type="ORF">SSS_756</name>
</gene>
<dbReference type="InterPro" id="IPR050271">
    <property type="entry name" value="UDP-glycosyltransferase"/>
</dbReference>
<protein>
    <submittedName>
        <fullName evidence="4">Putative UDP-glucosyltransferase YojK</fullName>
    </submittedName>
</protein>
<dbReference type="PANTHER" id="PTHR48043:SF145">
    <property type="entry name" value="FI06409P-RELATED"/>
    <property type="match status" value="1"/>
</dbReference>
<evidence type="ECO:0000313" key="5">
    <source>
        <dbReference type="EnsemblMetazoa" id="KAF7491827.1"/>
    </source>
</evidence>
<dbReference type="CDD" id="cd03784">
    <property type="entry name" value="GT1_Gtf-like"/>
    <property type="match status" value="1"/>
</dbReference>
<dbReference type="Pfam" id="PF00201">
    <property type="entry name" value="UDPGT"/>
    <property type="match status" value="1"/>
</dbReference>
<name>A0A834R9Z9_SARSC</name>
<dbReference type="Gene3D" id="3.40.50.2000">
    <property type="entry name" value="Glycogen Phosphorylase B"/>
    <property type="match status" value="1"/>
</dbReference>
<keyword evidence="6" id="KW-1185">Reference proteome</keyword>
<keyword evidence="2" id="KW-0328">Glycosyltransferase</keyword>
<dbReference type="GO" id="GO:0008194">
    <property type="term" value="F:UDP-glycosyltransferase activity"/>
    <property type="evidence" value="ECO:0007669"/>
    <property type="project" value="InterPro"/>
</dbReference>
<dbReference type="Proteomes" id="UP000070412">
    <property type="component" value="Unassembled WGS sequence"/>
</dbReference>
<sequence>MNIYGYPDELDYGDVIEIPENMVKIDTFARLEPEQFEFPAEFKAKLKPEDKLIYLSMGSMCAIDVELMKKLCRVLSQTPYKVIVSKGPAYDQYELPDNMWGKAFLPQTKILPMVDMVMTHGGNNTVTEAFMLGKPMLVMPMFGDQYDNAQRIAEKGYGLRINAHNCGETEMIECIEKLMNDKEIRDRCRKAAERIQSSNSKEKACIKIEQLVAKYAQS</sequence>
<evidence type="ECO:0000256" key="2">
    <source>
        <dbReference type="ARBA" id="ARBA00022676"/>
    </source>
</evidence>
<reference evidence="6" key="1">
    <citation type="journal article" date="2020" name="PLoS Negl. Trop. Dis.">
        <title>High-quality nuclear genome for Sarcoptes scabiei-A critical resource for a neglected parasite.</title>
        <authorList>
            <person name="Korhonen P.K."/>
            <person name="Gasser R.B."/>
            <person name="Ma G."/>
            <person name="Wang T."/>
            <person name="Stroehlein A.J."/>
            <person name="Young N.D."/>
            <person name="Ang C.S."/>
            <person name="Fernando D.D."/>
            <person name="Lu H.C."/>
            <person name="Taylor S."/>
            <person name="Reynolds S.L."/>
            <person name="Mofiz E."/>
            <person name="Najaraj S.H."/>
            <person name="Gowda H."/>
            <person name="Madugundu A."/>
            <person name="Renuse S."/>
            <person name="Holt D."/>
            <person name="Pandey A."/>
            <person name="Papenfuss A.T."/>
            <person name="Fischer K."/>
        </authorList>
    </citation>
    <scope>NUCLEOTIDE SEQUENCE [LARGE SCALE GENOMIC DNA]</scope>
</reference>